<evidence type="ECO:0000256" key="2">
    <source>
        <dbReference type="ARBA" id="ARBA00022980"/>
    </source>
</evidence>
<dbReference type="Pfam" id="PF00572">
    <property type="entry name" value="Ribosomal_L13"/>
    <property type="match status" value="1"/>
</dbReference>
<dbReference type="PIRSF" id="PIRSF002181">
    <property type="entry name" value="Ribosomal_L13"/>
    <property type="match status" value="1"/>
</dbReference>
<reference evidence="5 6" key="1">
    <citation type="journal article" date="2016" name="Nat. Commun.">
        <title>Thousands of microbial genomes shed light on interconnected biogeochemical processes in an aquifer system.</title>
        <authorList>
            <person name="Anantharaman K."/>
            <person name="Brown C.T."/>
            <person name="Hug L.A."/>
            <person name="Sharon I."/>
            <person name="Castelle C.J."/>
            <person name="Probst A.J."/>
            <person name="Thomas B.C."/>
            <person name="Singh A."/>
            <person name="Wilkins M.J."/>
            <person name="Karaoz U."/>
            <person name="Brodie E.L."/>
            <person name="Williams K.H."/>
            <person name="Hubbard S.S."/>
            <person name="Banfield J.F."/>
        </authorList>
    </citation>
    <scope>NUCLEOTIDE SEQUENCE [LARGE SCALE GENOMIC DNA]</scope>
</reference>
<evidence type="ECO:0000256" key="4">
    <source>
        <dbReference type="HAMAP-Rule" id="MF_01366"/>
    </source>
</evidence>
<comment type="subunit">
    <text evidence="4">Part of the 50S ribosomal subunit.</text>
</comment>
<dbReference type="CDD" id="cd00392">
    <property type="entry name" value="Ribosomal_L13"/>
    <property type="match status" value="1"/>
</dbReference>
<comment type="caution">
    <text evidence="5">The sequence shown here is derived from an EMBL/GenBank/DDBJ whole genome shotgun (WGS) entry which is preliminary data.</text>
</comment>
<dbReference type="GO" id="GO:0017148">
    <property type="term" value="P:negative regulation of translation"/>
    <property type="evidence" value="ECO:0007669"/>
    <property type="project" value="TreeGrafter"/>
</dbReference>
<evidence type="ECO:0000256" key="1">
    <source>
        <dbReference type="ARBA" id="ARBA00006227"/>
    </source>
</evidence>
<gene>
    <name evidence="4" type="primary">rplM</name>
    <name evidence="5" type="ORF">A3G45_01260</name>
</gene>
<keyword evidence="3 4" id="KW-0687">Ribonucleoprotein</keyword>
<dbReference type="InterPro" id="IPR005822">
    <property type="entry name" value="Ribosomal_uL13"/>
</dbReference>
<evidence type="ECO:0000313" key="5">
    <source>
        <dbReference type="EMBL" id="OGZ77431.1"/>
    </source>
</evidence>
<organism evidence="5 6">
    <name type="scientific">Candidatus Staskawiczbacteria bacterium RIFCSPLOWO2_12_FULL_37_15</name>
    <dbReference type="NCBI Taxonomy" id="1802218"/>
    <lineage>
        <taxon>Bacteria</taxon>
        <taxon>Candidatus Staskawicziibacteriota</taxon>
    </lineage>
</organism>
<comment type="function">
    <text evidence="4">This protein is one of the early assembly proteins of the 50S ribosomal subunit, although it is not seen to bind rRNA by itself. It is important during the early stages of 50S assembly.</text>
</comment>
<dbReference type="InterPro" id="IPR036899">
    <property type="entry name" value="Ribosomal_uL13_sf"/>
</dbReference>
<proteinExistence type="inferred from homology"/>
<dbReference type="PANTHER" id="PTHR11545:SF2">
    <property type="entry name" value="LARGE RIBOSOMAL SUBUNIT PROTEIN UL13M"/>
    <property type="match status" value="1"/>
</dbReference>
<evidence type="ECO:0000313" key="6">
    <source>
        <dbReference type="Proteomes" id="UP000178632"/>
    </source>
</evidence>
<dbReference type="Gene3D" id="3.90.1180.10">
    <property type="entry name" value="Ribosomal protein L13"/>
    <property type="match status" value="1"/>
</dbReference>
<sequence>METIKRETHIIDADGKSLGRLAVEVSILLRGKNKPNFEAYKEMGDIVIIKNVEKIKYTGNKLENKNYFHFTGYLGNMKQATLKEFLARRGPKEVLRKAIMGMLPKNKLRAVQIKRLKFE</sequence>
<dbReference type="GO" id="GO:0005840">
    <property type="term" value="C:ribosome"/>
    <property type="evidence" value="ECO:0007669"/>
    <property type="project" value="UniProtKB-KW"/>
</dbReference>
<dbReference type="GO" id="GO:1990904">
    <property type="term" value="C:ribonucleoprotein complex"/>
    <property type="evidence" value="ECO:0007669"/>
    <property type="project" value="UniProtKB-KW"/>
</dbReference>
<dbReference type="GO" id="GO:0003729">
    <property type="term" value="F:mRNA binding"/>
    <property type="evidence" value="ECO:0007669"/>
    <property type="project" value="TreeGrafter"/>
</dbReference>
<dbReference type="GO" id="GO:0003735">
    <property type="term" value="F:structural constituent of ribosome"/>
    <property type="evidence" value="ECO:0007669"/>
    <property type="project" value="InterPro"/>
</dbReference>
<comment type="similarity">
    <text evidence="1 4">Belongs to the universal ribosomal protein uL13 family.</text>
</comment>
<dbReference type="EMBL" id="MHPE01000009">
    <property type="protein sequence ID" value="OGZ77431.1"/>
    <property type="molecule type" value="Genomic_DNA"/>
</dbReference>
<dbReference type="SUPFAM" id="SSF52161">
    <property type="entry name" value="Ribosomal protein L13"/>
    <property type="match status" value="1"/>
</dbReference>
<dbReference type="PANTHER" id="PTHR11545">
    <property type="entry name" value="RIBOSOMAL PROTEIN L13"/>
    <property type="match status" value="1"/>
</dbReference>
<dbReference type="Proteomes" id="UP000178632">
    <property type="component" value="Unassembled WGS sequence"/>
</dbReference>
<dbReference type="GO" id="GO:0006412">
    <property type="term" value="P:translation"/>
    <property type="evidence" value="ECO:0007669"/>
    <property type="project" value="UniProtKB-UniRule"/>
</dbReference>
<protein>
    <recommendedName>
        <fullName evidence="4">Large ribosomal subunit protein uL13</fullName>
    </recommendedName>
</protein>
<dbReference type="AlphaFoldDB" id="A0A1G2ISQ1"/>
<accession>A0A1G2ISQ1</accession>
<dbReference type="InterPro" id="IPR005823">
    <property type="entry name" value="Ribosomal_uL13_bac-type"/>
</dbReference>
<evidence type="ECO:0000256" key="3">
    <source>
        <dbReference type="ARBA" id="ARBA00023274"/>
    </source>
</evidence>
<name>A0A1G2ISQ1_9BACT</name>
<dbReference type="NCBIfam" id="TIGR01066">
    <property type="entry name" value="rplM_bact"/>
    <property type="match status" value="1"/>
</dbReference>
<dbReference type="HAMAP" id="MF_01366">
    <property type="entry name" value="Ribosomal_uL13"/>
    <property type="match status" value="1"/>
</dbReference>
<keyword evidence="2 4" id="KW-0689">Ribosomal protein</keyword>